<evidence type="ECO:0000256" key="7">
    <source>
        <dbReference type="ARBA" id="ARBA00023136"/>
    </source>
</evidence>
<evidence type="ECO:0000256" key="4">
    <source>
        <dbReference type="ARBA" id="ARBA00022475"/>
    </source>
</evidence>
<dbReference type="InterPro" id="IPR052017">
    <property type="entry name" value="TSUP"/>
</dbReference>
<dbReference type="EMBL" id="BJXL01000211">
    <property type="protein sequence ID" value="GEM85283.1"/>
    <property type="molecule type" value="Genomic_DNA"/>
</dbReference>
<feature type="transmembrane region" description="Helical" evidence="8">
    <location>
        <begin position="12"/>
        <end position="43"/>
    </location>
</feature>
<dbReference type="Pfam" id="PF01925">
    <property type="entry name" value="TauE"/>
    <property type="match status" value="1"/>
</dbReference>
<feature type="transmembrane region" description="Helical" evidence="8">
    <location>
        <begin position="80"/>
        <end position="97"/>
    </location>
</feature>
<feature type="transmembrane region" description="Helical" evidence="8">
    <location>
        <begin position="103"/>
        <end position="120"/>
    </location>
</feature>
<protein>
    <recommendedName>
        <fullName evidence="8">Probable membrane transporter protein</fullName>
    </recommendedName>
</protein>
<feature type="transmembrane region" description="Helical" evidence="8">
    <location>
        <begin position="205"/>
        <end position="224"/>
    </location>
</feature>
<evidence type="ECO:0000256" key="8">
    <source>
        <dbReference type="RuleBase" id="RU363041"/>
    </source>
</evidence>
<dbReference type="GO" id="GO:0005886">
    <property type="term" value="C:plasma membrane"/>
    <property type="evidence" value="ECO:0007669"/>
    <property type="project" value="UniProtKB-SubCell"/>
</dbReference>
<comment type="similarity">
    <text evidence="2 8">Belongs to the 4-toluene sulfonate uptake permease (TSUP) (TC 2.A.102) family.</text>
</comment>
<evidence type="ECO:0000313" key="9">
    <source>
        <dbReference type="EMBL" id="GEM85283.1"/>
    </source>
</evidence>
<keyword evidence="7 8" id="KW-0472">Membrane</keyword>
<comment type="subcellular location">
    <subcellularLocation>
        <location evidence="1 8">Cell membrane</location>
        <topology evidence="1 8">Multi-pass membrane protein</topology>
    </subcellularLocation>
</comment>
<organism evidence="9 10">
    <name type="scientific">Meiothermus hypogaeus NBRC 106114</name>
    <dbReference type="NCBI Taxonomy" id="1227553"/>
    <lineage>
        <taxon>Bacteria</taxon>
        <taxon>Thermotogati</taxon>
        <taxon>Deinococcota</taxon>
        <taxon>Deinococci</taxon>
        <taxon>Thermales</taxon>
        <taxon>Thermaceae</taxon>
        <taxon>Meiothermus</taxon>
    </lineage>
</organism>
<name>A0A511R6N5_9DEIN</name>
<dbReference type="Proteomes" id="UP000321197">
    <property type="component" value="Unassembled WGS sequence"/>
</dbReference>
<keyword evidence="5 8" id="KW-0812">Transmembrane</keyword>
<dbReference type="PANTHER" id="PTHR30269">
    <property type="entry name" value="TRANSMEMBRANE PROTEIN YFCA"/>
    <property type="match status" value="1"/>
</dbReference>
<evidence type="ECO:0000256" key="6">
    <source>
        <dbReference type="ARBA" id="ARBA00022989"/>
    </source>
</evidence>
<dbReference type="InterPro" id="IPR002781">
    <property type="entry name" value="TM_pro_TauE-like"/>
</dbReference>
<reference evidence="9 10" key="1">
    <citation type="submission" date="2019-07" db="EMBL/GenBank/DDBJ databases">
        <title>Whole genome shotgun sequence of Meiothermus hypogaeus NBRC 106114.</title>
        <authorList>
            <person name="Hosoyama A."/>
            <person name="Uohara A."/>
            <person name="Ohji S."/>
            <person name="Ichikawa N."/>
        </authorList>
    </citation>
    <scope>NUCLEOTIDE SEQUENCE [LARGE SCALE GENOMIC DNA]</scope>
    <source>
        <strain evidence="9 10">NBRC 106114</strain>
    </source>
</reference>
<evidence type="ECO:0000256" key="1">
    <source>
        <dbReference type="ARBA" id="ARBA00004651"/>
    </source>
</evidence>
<dbReference type="RefSeq" id="WP_240637079.1">
    <property type="nucleotide sequence ID" value="NZ_BJXL01000211.1"/>
</dbReference>
<evidence type="ECO:0000256" key="5">
    <source>
        <dbReference type="ARBA" id="ARBA00022692"/>
    </source>
</evidence>
<feature type="transmembrane region" description="Helical" evidence="8">
    <location>
        <begin position="177"/>
        <end position="198"/>
    </location>
</feature>
<proteinExistence type="inferred from homology"/>
<evidence type="ECO:0000313" key="10">
    <source>
        <dbReference type="Proteomes" id="UP000321197"/>
    </source>
</evidence>
<keyword evidence="3" id="KW-0813">Transport</keyword>
<keyword evidence="6 8" id="KW-1133">Transmembrane helix</keyword>
<gene>
    <name evidence="9" type="ORF">MHY01S_34490</name>
</gene>
<sequence>MVAAMELSPPSWAVAFLAAWLVGASKTGLSGAVTIAVVLFASIIPAREATGALLPVLICADFIAVRMLRQNVRWQELLHIFPWTAVGIGLGALMLYFSNDAQVQRVIGAIIVGMTLYQLYRKARHLSDVNISRHPAFAPSMGMAAGFTTMVANAAGPFVLIYMLAMRMGKLEVVGSIAWYFLVVNLFKVPFAVGLGLITWESLAFNLWLVPAVGLGAWAGRRLLDYLPQSTFESMALTLALLGGLRLLLV</sequence>
<feature type="transmembrane region" description="Helical" evidence="8">
    <location>
        <begin position="230"/>
        <end position="249"/>
    </location>
</feature>
<feature type="transmembrane region" description="Helical" evidence="8">
    <location>
        <begin position="141"/>
        <end position="165"/>
    </location>
</feature>
<dbReference type="PANTHER" id="PTHR30269:SF23">
    <property type="entry name" value="MEMBRANE TRANSPORTER PROTEIN YDHB-RELATED"/>
    <property type="match status" value="1"/>
</dbReference>
<keyword evidence="4 8" id="KW-1003">Cell membrane</keyword>
<accession>A0A511R6N5</accession>
<evidence type="ECO:0000256" key="2">
    <source>
        <dbReference type="ARBA" id="ARBA00009142"/>
    </source>
</evidence>
<evidence type="ECO:0000256" key="3">
    <source>
        <dbReference type="ARBA" id="ARBA00022448"/>
    </source>
</evidence>
<dbReference type="AlphaFoldDB" id="A0A511R6N5"/>
<comment type="caution">
    <text evidence="9">The sequence shown here is derived from an EMBL/GenBank/DDBJ whole genome shotgun (WGS) entry which is preliminary data.</text>
</comment>